<proteinExistence type="predicted"/>
<dbReference type="AlphaFoldDB" id="A0A7H1Q3U1"/>
<dbReference type="GeneID" id="91464249"/>
<reference evidence="1 2" key="1">
    <citation type="submission" date="2020-04" db="EMBL/GenBank/DDBJ databases">
        <title>Characterization and engineering of Streptomyces griseofuscus DSM40191 as a potential heterologous host for expression of BGCs.</title>
        <authorList>
            <person name="Gren T."/>
            <person name="Whitford C.M."/>
            <person name="Mohite O.S."/>
            <person name="Joergensen T.S."/>
            <person name="Nielsen J.B."/>
            <person name="Lee S.Y."/>
            <person name="Weber T."/>
        </authorList>
    </citation>
    <scope>NUCLEOTIDE SEQUENCE [LARGE SCALE GENOMIC DNA]</scope>
    <source>
        <strain evidence="1 2">DSM 40191</strain>
    </source>
</reference>
<sequence length="141" mass="15511">MPDLKDLDGWLASLLKPTPAEQFAELEAVRRAAPEAPPPEPSIIPPFVSPYPLNHPRAGVLRFPCALACGWFHEEWPGAEPLALPPIPVSAGTVERSRILTEHATACEDERKQRIEDAIRAHFNETHPGQEPPARTCWGAS</sequence>
<dbReference type="RefSeq" id="WP_037653582.1">
    <property type="nucleotide sequence ID" value="NZ_CP051006.1"/>
</dbReference>
<dbReference type="Proteomes" id="UP000516422">
    <property type="component" value="Chromosome"/>
</dbReference>
<evidence type="ECO:0000313" key="2">
    <source>
        <dbReference type="Proteomes" id="UP000516422"/>
    </source>
</evidence>
<organism evidence="1 2">
    <name type="scientific">Streptomyces griseofuscus</name>
    <dbReference type="NCBI Taxonomy" id="146922"/>
    <lineage>
        <taxon>Bacteria</taxon>
        <taxon>Bacillati</taxon>
        <taxon>Actinomycetota</taxon>
        <taxon>Actinomycetes</taxon>
        <taxon>Kitasatosporales</taxon>
        <taxon>Streptomycetaceae</taxon>
        <taxon>Streptomyces</taxon>
    </lineage>
</organism>
<protein>
    <submittedName>
        <fullName evidence="1">Uncharacterized protein</fullName>
    </submittedName>
</protein>
<name>A0A7H1Q3U1_9ACTN</name>
<evidence type="ECO:0000313" key="1">
    <source>
        <dbReference type="EMBL" id="QNT94971.1"/>
    </source>
</evidence>
<gene>
    <name evidence="1" type="ORF">HEP81_04699</name>
</gene>
<dbReference type="KEGG" id="sgf:HEP81_04699"/>
<accession>A0A7H1Q3U1</accession>
<dbReference type="EMBL" id="CP051006">
    <property type="protein sequence ID" value="QNT94971.1"/>
    <property type="molecule type" value="Genomic_DNA"/>
</dbReference>